<reference evidence="7" key="1">
    <citation type="submission" date="2023-06" db="EMBL/GenBank/DDBJ databases">
        <title>Black Yeasts Isolated from many extreme environments.</title>
        <authorList>
            <person name="Coleine C."/>
            <person name="Stajich J.E."/>
            <person name="Selbmann L."/>
        </authorList>
    </citation>
    <scope>NUCLEOTIDE SEQUENCE</scope>
    <source>
        <strain evidence="7">CCFEE 5200</strain>
    </source>
</reference>
<evidence type="ECO:0000313" key="8">
    <source>
        <dbReference type="Proteomes" id="UP001175353"/>
    </source>
</evidence>
<comment type="caution">
    <text evidence="7">The sequence shown here is derived from an EMBL/GenBank/DDBJ whole genome shotgun (WGS) entry which is preliminary data.</text>
</comment>
<name>A0AAN6KHC1_9PEZI</name>
<evidence type="ECO:0000313" key="7">
    <source>
        <dbReference type="EMBL" id="KAK0982875.1"/>
    </source>
</evidence>
<dbReference type="GO" id="GO:0016829">
    <property type="term" value="F:lyase activity"/>
    <property type="evidence" value="ECO:0007669"/>
    <property type="project" value="UniProtKB-KW"/>
</dbReference>
<evidence type="ECO:0000256" key="1">
    <source>
        <dbReference type="ARBA" id="ARBA00001970"/>
    </source>
</evidence>
<keyword evidence="4" id="KW-0408">Iron</keyword>
<dbReference type="GO" id="GO:0046872">
    <property type="term" value="F:metal ion binding"/>
    <property type="evidence" value="ECO:0007669"/>
    <property type="project" value="UniProtKB-KW"/>
</dbReference>
<organism evidence="7 8">
    <name type="scientific">Friedmanniomyces endolithicus</name>
    <dbReference type="NCBI Taxonomy" id="329885"/>
    <lineage>
        <taxon>Eukaryota</taxon>
        <taxon>Fungi</taxon>
        <taxon>Dikarya</taxon>
        <taxon>Ascomycota</taxon>
        <taxon>Pezizomycotina</taxon>
        <taxon>Dothideomycetes</taxon>
        <taxon>Dothideomycetidae</taxon>
        <taxon>Mycosphaerellales</taxon>
        <taxon>Teratosphaeriaceae</taxon>
        <taxon>Friedmanniomyces</taxon>
    </lineage>
</organism>
<proteinExistence type="predicted"/>
<keyword evidence="5" id="KW-0456">Lyase</keyword>
<evidence type="ECO:0000256" key="5">
    <source>
        <dbReference type="ARBA" id="ARBA00023239"/>
    </source>
</evidence>
<evidence type="ECO:0000256" key="6">
    <source>
        <dbReference type="SAM" id="MobiDB-lite"/>
    </source>
</evidence>
<keyword evidence="3" id="KW-0479">Metal-binding</keyword>
<dbReference type="Pfam" id="PF13816">
    <property type="entry name" value="Dehydratase_hem"/>
    <property type="match status" value="1"/>
</dbReference>
<evidence type="ECO:0000256" key="4">
    <source>
        <dbReference type="ARBA" id="ARBA00023004"/>
    </source>
</evidence>
<dbReference type="AlphaFoldDB" id="A0AAN6KHC1"/>
<dbReference type="InterPro" id="IPR025702">
    <property type="entry name" value="OXD"/>
</dbReference>
<protein>
    <recommendedName>
        <fullName evidence="9">Phenylacetaldoxime dehydratase</fullName>
    </recommendedName>
</protein>
<comment type="cofactor">
    <cofactor evidence="1">
        <name>heme b</name>
        <dbReference type="ChEBI" id="CHEBI:60344"/>
    </cofactor>
</comment>
<evidence type="ECO:0008006" key="9">
    <source>
        <dbReference type="Google" id="ProtNLM"/>
    </source>
</evidence>
<evidence type="ECO:0000256" key="3">
    <source>
        <dbReference type="ARBA" id="ARBA00022723"/>
    </source>
</evidence>
<gene>
    <name evidence="7" type="ORF">LTR91_011418</name>
</gene>
<dbReference type="EMBL" id="JAUJLE010000104">
    <property type="protein sequence ID" value="KAK0982875.1"/>
    <property type="molecule type" value="Genomic_DNA"/>
</dbReference>
<accession>A0AAN6KHC1</accession>
<feature type="region of interest" description="Disordered" evidence="6">
    <location>
        <begin position="1"/>
        <end position="22"/>
    </location>
</feature>
<dbReference type="Proteomes" id="UP001175353">
    <property type="component" value="Unassembled WGS sequence"/>
</dbReference>
<keyword evidence="8" id="KW-1185">Reference proteome</keyword>
<sequence length="391" mass="44183">MGSIGERQHPLKKPAGHKPPVPRWTLKLPHDVSHIHTLYVGVQSRDANGQPVAELEKTIQQRLSGGPNKPAAIDTFRVTDGFDVQDTRVWVAYWTSADKFTSTIKSLDLPELWQGLGSNKKSIGVWSEHFTTSVDHLETNYSRLDHKPGLAQLPDIEQPSHELTGYWGAGRDRIPASSHDLFKTPSHTPSPQQPHKGIGEHITGTNYDNMCHIRSGQWWEKCPDEERLAYEENLQRTLMTGMNYLWDHPSETGTIGLRFLQNLDNDGQPMKETCGAGFHRNWADLEKWSSRHPSHLAIFNGAMKHAKRFGEERKLMTWHEVSILKAGEAGFDTVIAIVRLLNRRGLVVESSRAIAKGKANCRRDVARVVAKEDCRATWEVLLDSFKSKDVE</sequence>
<evidence type="ECO:0000256" key="2">
    <source>
        <dbReference type="ARBA" id="ARBA00022617"/>
    </source>
</evidence>
<keyword evidence="2" id="KW-0349">Heme</keyword>